<dbReference type="PANTHER" id="PTHR11709">
    <property type="entry name" value="MULTI-COPPER OXIDASE"/>
    <property type="match status" value="1"/>
</dbReference>
<dbReference type="InterPro" id="IPR045087">
    <property type="entry name" value="Cu-oxidase_fam"/>
</dbReference>
<dbReference type="EMBL" id="JACBYE010000027">
    <property type="protein sequence ID" value="NYS94146.1"/>
    <property type="molecule type" value="Genomic_DNA"/>
</dbReference>
<evidence type="ECO:0000313" key="8">
    <source>
        <dbReference type="EMBL" id="NYS94146.1"/>
    </source>
</evidence>
<dbReference type="Pfam" id="PF00394">
    <property type="entry name" value="Cu-oxidase"/>
    <property type="match status" value="1"/>
</dbReference>
<accession>A0A853ETY3</accession>
<reference evidence="8 9" key="1">
    <citation type="submission" date="2020-07" db="EMBL/GenBank/DDBJ databases">
        <title>MOT database genomes.</title>
        <authorList>
            <person name="Joseph S."/>
            <person name="Aduse-Opoku J."/>
            <person name="Hashim A."/>
            <person name="Wade W."/>
            <person name="Curtis M."/>
        </authorList>
    </citation>
    <scope>NUCLEOTIDE SEQUENCE [LARGE SCALE GENOMIC DNA]</scope>
    <source>
        <strain evidence="8 9">DSM 100099</strain>
    </source>
</reference>
<keyword evidence="1" id="KW-0479">Metal-binding</keyword>
<evidence type="ECO:0000259" key="7">
    <source>
        <dbReference type="Pfam" id="PF07732"/>
    </source>
</evidence>
<feature type="domain" description="Plastocyanin-like" evidence="5">
    <location>
        <begin position="212"/>
        <end position="284"/>
    </location>
</feature>
<feature type="domain" description="Plastocyanin-like" evidence="7">
    <location>
        <begin position="92"/>
        <end position="179"/>
    </location>
</feature>
<dbReference type="Proteomes" id="UP000561011">
    <property type="component" value="Unassembled WGS sequence"/>
</dbReference>
<evidence type="ECO:0000313" key="9">
    <source>
        <dbReference type="Proteomes" id="UP000561011"/>
    </source>
</evidence>
<dbReference type="SUPFAM" id="SSF49503">
    <property type="entry name" value="Cupredoxins"/>
    <property type="match status" value="3"/>
</dbReference>
<dbReference type="InterPro" id="IPR002355">
    <property type="entry name" value="Cu_oxidase_Cu_BS"/>
</dbReference>
<dbReference type="GO" id="GO:0005507">
    <property type="term" value="F:copper ion binding"/>
    <property type="evidence" value="ECO:0007669"/>
    <property type="project" value="InterPro"/>
</dbReference>
<dbReference type="RefSeq" id="WP_179913615.1">
    <property type="nucleotide sequence ID" value="NZ_JACBYE010000027.1"/>
</dbReference>
<comment type="caution">
    <text evidence="8">The sequence shown here is derived from an EMBL/GenBank/DDBJ whole genome shotgun (WGS) entry which is preliminary data.</text>
</comment>
<dbReference type="PROSITE" id="PS00080">
    <property type="entry name" value="MULTICOPPER_OXIDASE2"/>
    <property type="match status" value="1"/>
</dbReference>
<dbReference type="InterPro" id="IPR008972">
    <property type="entry name" value="Cupredoxin"/>
</dbReference>
<gene>
    <name evidence="8" type="ORF">HZZ10_11530</name>
</gene>
<keyword evidence="2" id="KW-0560">Oxidoreductase</keyword>
<keyword evidence="9" id="KW-1185">Reference proteome</keyword>
<dbReference type="AlphaFoldDB" id="A0A853ETY3"/>
<dbReference type="Pfam" id="PF07732">
    <property type="entry name" value="Cu-oxidase_3"/>
    <property type="match status" value="1"/>
</dbReference>
<dbReference type="GO" id="GO:0016491">
    <property type="term" value="F:oxidoreductase activity"/>
    <property type="evidence" value="ECO:0007669"/>
    <property type="project" value="UniProtKB-KW"/>
</dbReference>
<name>A0A853ETY3_9MICO</name>
<dbReference type="PANTHER" id="PTHR11709:SF394">
    <property type="entry name" value="FI03373P-RELATED"/>
    <property type="match status" value="1"/>
</dbReference>
<feature type="chain" id="PRO_5038357681" evidence="4">
    <location>
        <begin position="28"/>
        <end position="460"/>
    </location>
</feature>
<keyword evidence="3" id="KW-0186">Copper</keyword>
<dbReference type="InterPro" id="IPR011707">
    <property type="entry name" value="Cu-oxidase-like_N"/>
</dbReference>
<dbReference type="InterPro" id="IPR001117">
    <property type="entry name" value="Cu-oxidase_2nd"/>
</dbReference>
<keyword evidence="4" id="KW-0732">Signal</keyword>
<evidence type="ECO:0000256" key="2">
    <source>
        <dbReference type="ARBA" id="ARBA00023002"/>
    </source>
</evidence>
<sequence>MNTTMNTTIAAASGLVLVAVLSACSPAGDDASQGQPPATGDLPVVDVYDITETPSVSDMALDITQTTMNLGGGALDRYLYTVAGDDAVYGAGRPIVVDAGDTVRLTASNATDTPTNIHWHGMDVPNDQDGPGIRIEPGASHDYEFTATSPGTYWYHSHERPVRDQVDEGMYAPIIVRDPVDASYDLDQVLVLDDWMVDGTTGRTEAVGEVDTVNGRTGDDIDPIEITGGEIAKLRLINASTARTQQMSFPVDVRVTHTDGAPLVEPYTTRELAIAPGGRYDVELAPTGGTDETVTITNERDEGMVIPVRYTAADATAAASPFVAPEGTPLDPELLTRTPDVEMTLSSTMGSSGVAWTINGETFPDAETFDLELGTTYVMRFRNSDVYQLDHPMHIHGTHFRLLTESGSPVAEEIWKDTVSILAGTYVDVAITFDEPGTWMAHCHILDHEDGGMMTTIDVA</sequence>
<organism evidence="8 9">
    <name type="scientific">Sanguibacter inulinus</name>
    <dbReference type="NCBI Taxonomy" id="60922"/>
    <lineage>
        <taxon>Bacteria</taxon>
        <taxon>Bacillati</taxon>
        <taxon>Actinomycetota</taxon>
        <taxon>Actinomycetes</taxon>
        <taxon>Micrococcales</taxon>
        <taxon>Sanguibacteraceae</taxon>
        <taxon>Sanguibacter</taxon>
    </lineage>
</organism>
<evidence type="ECO:0000259" key="6">
    <source>
        <dbReference type="Pfam" id="PF07731"/>
    </source>
</evidence>
<dbReference type="CDD" id="cd04207">
    <property type="entry name" value="CuRO_3_LCC_like"/>
    <property type="match status" value="1"/>
</dbReference>
<dbReference type="InterPro" id="IPR011706">
    <property type="entry name" value="Cu-oxidase_C"/>
</dbReference>
<evidence type="ECO:0000259" key="5">
    <source>
        <dbReference type="Pfam" id="PF00394"/>
    </source>
</evidence>
<feature type="domain" description="Plastocyanin-like" evidence="6">
    <location>
        <begin position="345"/>
        <end position="459"/>
    </location>
</feature>
<feature type="signal peptide" evidence="4">
    <location>
        <begin position="1"/>
        <end position="27"/>
    </location>
</feature>
<evidence type="ECO:0000256" key="1">
    <source>
        <dbReference type="ARBA" id="ARBA00022723"/>
    </source>
</evidence>
<protein>
    <submittedName>
        <fullName evidence="8">Multicopper oxidase family protein</fullName>
    </submittedName>
</protein>
<dbReference type="Pfam" id="PF07731">
    <property type="entry name" value="Cu-oxidase_2"/>
    <property type="match status" value="1"/>
</dbReference>
<evidence type="ECO:0000256" key="4">
    <source>
        <dbReference type="SAM" id="SignalP"/>
    </source>
</evidence>
<dbReference type="Gene3D" id="2.60.40.420">
    <property type="entry name" value="Cupredoxins - blue copper proteins"/>
    <property type="match status" value="3"/>
</dbReference>
<proteinExistence type="predicted"/>
<evidence type="ECO:0000256" key="3">
    <source>
        <dbReference type="ARBA" id="ARBA00023008"/>
    </source>
</evidence>